<evidence type="ECO:0000256" key="8">
    <source>
        <dbReference type="ARBA" id="ARBA00035108"/>
    </source>
</evidence>
<dbReference type="Proteomes" id="UP001626536">
    <property type="component" value="Chromosome"/>
</dbReference>
<feature type="region of interest" description="Disordered" evidence="10">
    <location>
        <begin position="320"/>
        <end position="345"/>
    </location>
</feature>
<evidence type="ECO:0000313" key="12">
    <source>
        <dbReference type="EMBL" id="WOJ88514.1"/>
    </source>
</evidence>
<evidence type="ECO:0000256" key="3">
    <source>
        <dbReference type="ARBA" id="ARBA00022490"/>
    </source>
</evidence>
<dbReference type="InterPro" id="IPR050764">
    <property type="entry name" value="CbbQ/NirQ/NorQ/GpvN"/>
</dbReference>
<evidence type="ECO:0000256" key="2">
    <source>
        <dbReference type="ARBA" id="ARBA00009417"/>
    </source>
</evidence>
<dbReference type="NCBIfam" id="TIGR02640">
    <property type="entry name" value="gas_vesic_GvpN"/>
    <property type="match status" value="1"/>
</dbReference>
<evidence type="ECO:0000256" key="10">
    <source>
        <dbReference type="SAM" id="MobiDB-lite"/>
    </source>
</evidence>
<dbReference type="SMART" id="SM00382">
    <property type="entry name" value="AAA"/>
    <property type="match status" value="1"/>
</dbReference>
<gene>
    <name evidence="12" type="primary">gvpN</name>
    <name evidence="12" type="ORF">RZS28_11840</name>
</gene>
<keyword evidence="3" id="KW-0963">Cytoplasm</keyword>
<proteinExistence type="inferred from homology"/>
<comment type="catalytic activity">
    <reaction evidence="9">
        <text>ATP + H2O = ADP + phosphate + H(+)</text>
        <dbReference type="Rhea" id="RHEA:13065"/>
        <dbReference type="ChEBI" id="CHEBI:15377"/>
        <dbReference type="ChEBI" id="CHEBI:15378"/>
        <dbReference type="ChEBI" id="CHEBI:30616"/>
        <dbReference type="ChEBI" id="CHEBI:43474"/>
        <dbReference type="ChEBI" id="CHEBI:456216"/>
    </reaction>
</comment>
<keyword evidence="6" id="KW-0067">ATP-binding</keyword>
<evidence type="ECO:0000256" key="6">
    <source>
        <dbReference type="ARBA" id="ARBA00022840"/>
    </source>
</evidence>
<dbReference type="SUPFAM" id="SSF52540">
    <property type="entry name" value="P-loop containing nucleoside triphosphate hydrolases"/>
    <property type="match status" value="1"/>
</dbReference>
<dbReference type="PANTHER" id="PTHR42759">
    <property type="entry name" value="MOXR FAMILY PROTEIN"/>
    <property type="match status" value="1"/>
</dbReference>
<keyword evidence="5" id="KW-0378">Hydrolase</keyword>
<protein>
    <submittedName>
        <fullName evidence="12">Gas vesicle protein GvpN</fullName>
    </submittedName>
</protein>
<evidence type="ECO:0000256" key="9">
    <source>
        <dbReference type="ARBA" id="ARBA00049360"/>
    </source>
</evidence>
<keyword evidence="4" id="KW-0547">Nucleotide-binding</keyword>
<comment type="subcellular location">
    <subcellularLocation>
        <location evidence="1">Cytoplasm</location>
    </subcellularLocation>
    <subcellularLocation>
        <location evidence="8">Gas vesicle</location>
    </subcellularLocation>
</comment>
<accession>A0ABZ0HPH6</accession>
<reference evidence="12 13" key="1">
    <citation type="submission" date="2023-10" db="EMBL/GenBank/DDBJ databases">
        <title>Novel methanotroph of the genus Methylocapsa from a subarctic wetland.</title>
        <authorList>
            <person name="Belova S.E."/>
            <person name="Oshkin I.Y."/>
            <person name="Miroshnikov K."/>
            <person name="Dedysh S.N."/>
        </authorList>
    </citation>
    <scope>NUCLEOTIDE SEQUENCE [LARGE SCALE GENOMIC DNA]</scope>
    <source>
        <strain evidence="12 13">RX1</strain>
    </source>
</reference>
<dbReference type="Gene3D" id="3.40.50.300">
    <property type="entry name" value="P-loop containing nucleotide triphosphate hydrolases"/>
    <property type="match status" value="1"/>
</dbReference>
<evidence type="ECO:0000256" key="1">
    <source>
        <dbReference type="ARBA" id="ARBA00004496"/>
    </source>
</evidence>
<evidence type="ECO:0000256" key="5">
    <source>
        <dbReference type="ARBA" id="ARBA00022801"/>
    </source>
</evidence>
<name>A0ABZ0HPH6_9HYPH</name>
<evidence type="ECO:0000256" key="4">
    <source>
        <dbReference type="ARBA" id="ARBA00022741"/>
    </source>
</evidence>
<comment type="similarity">
    <text evidence="2">Belongs to the CbbQ/NirQ/NorQ/GpvN family.</text>
</comment>
<dbReference type="EMBL" id="CP136862">
    <property type="protein sequence ID" value="WOJ88514.1"/>
    <property type="molecule type" value="Genomic_DNA"/>
</dbReference>
<dbReference type="InterPro" id="IPR003593">
    <property type="entry name" value="AAA+_ATPase"/>
</dbReference>
<keyword evidence="7" id="KW-0304">Gas vesicle</keyword>
<dbReference type="Pfam" id="PF07728">
    <property type="entry name" value="AAA_5"/>
    <property type="match status" value="1"/>
</dbReference>
<dbReference type="InterPro" id="IPR011704">
    <property type="entry name" value="ATPase_dyneun-rel_AAA"/>
</dbReference>
<dbReference type="PANTHER" id="PTHR42759:SF1">
    <property type="entry name" value="MAGNESIUM-CHELATASE SUBUNIT CHLD"/>
    <property type="match status" value="1"/>
</dbReference>
<evidence type="ECO:0000259" key="11">
    <source>
        <dbReference type="SMART" id="SM00382"/>
    </source>
</evidence>
<organism evidence="12 13">
    <name type="scientific">Methylocapsa polymorpha</name>
    <dbReference type="NCBI Taxonomy" id="3080828"/>
    <lineage>
        <taxon>Bacteria</taxon>
        <taxon>Pseudomonadati</taxon>
        <taxon>Pseudomonadota</taxon>
        <taxon>Alphaproteobacteria</taxon>
        <taxon>Hyphomicrobiales</taxon>
        <taxon>Beijerinckiaceae</taxon>
        <taxon>Methylocapsa</taxon>
    </lineage>
</organism>
<dbReference type="InterPro" id="IPR027417">
    <property type="entry name" value="P-loop_NTPase"/>
</dbReference>
<feature type="domain" description="AAA+ ATPase" evidence="11">
    <location>
        <begin position="51"/>
        <end position="220"/>
    </location>
</feature>
<evidence type="ECO:0000313" key="13">
    <source>
        <dbReference type="Proteomes" id="UP001626536"/>
    </source>
</evidence>
<evidence type="ECO:0000256" key="7">
    <source>
        <dbReference type="ARBA" id="ARBA00022987"/>
    </source>
</evidence>
<sequence>MSAVAFASVGPAVDEPANGGDDSIALGPSNAFVSSPAVQDITERALAYLEAGYAVHLSGPPGTGKTTLAFHVAAQLGRPTILIHGDHEFGSSDLIGRESGYRKSRLVDNYIASVVKLEEEGRALWIDNRITTACRLGHSIIYDEFNRSKPEANNPFLSILSEGVLNIPRLHGRGEGYVNVHPRFRAIFTSNPAEYAGVYRAQDALLDRMITLHLGHYDRDTEIAITTSKSGIDPARAARVVDVVRQCRSEGEDPHYPTLRASIAIARVLAARGGEASLSNPVFLWACRDILSQTSPNGKSDRAVSPAFIDLLLRRFEGEGGGDGAAARSGRRPERQAAPRSKGGK</sequence>
<keyword evidence="13" id="KW-1185">Reference proteome</keyword>
<dbReference type="InterPro" id="IPR013462">
    <property type="entry name" value="Gas-vesicle_GvpN"/>
</dbReference>
<dbReference type="RefSeq" id="WP_407337951.1">
    <property type="nucleotide sequence ID" value="NZ_CP136862.1"/>
</dbReference>